<feature type="transmembrane region" description="Helical" evidence="7">
    <location>
        <begin position="23"/>
        <end position="45"/>
    </location>
</feature>
<organism evidence="9 10">
    <name type="scientific">Rhodovastum atsumiense</name>
    <dbReference type="NCBI Taxonomy" id="504468"/>
    <lineage>
        <taxon>Bacteria</taxon>
        <taxon>Pseudomonadati</taxon>
        <taxon>Pseudomonadota</taxon>
        <taxon>Alphaproteobacteria</taxon>
        <taxon>Acetobacterales</taxon>
        <taxon>Acetobacteraceae</taxon>
        <taxon>Rhodovastum</taxon>
    </lineage>
</organism>
<protein>
    <submittedName>
        <fullName evidence="9">Cytochrome C oxidase subunit III</fullName>
    </submittedName>
</protein>
<comment type="caution">
    <text evidence="9">The sequence shown here is derived from an EMBL/GenBank/DDBJ whole genome shotgun (WGS) entry which is preliminary data.</text>
</comment>
<dbReference type="Proteomes" id="UP000325255">
    <property type="component" value="Unassembled WGS sequence"/>
</dbReference>
<dbReference type="RefSeq" id="WP_150039742.1">
    <property type="nucleotide sequence ID" value="NZ_OW485601.1"/>
</dbReference>
<gene>
    <name evidence="9" type="ORF">F1189_06020</name>
</gene>
<dbReference type="PROSITE" id="PS50253">
    <property type="entry name" value="COX3"/>
    <property type="match status" value="1"/>
</dbReference>
<keyword evidence="5 7" id="KW-0472">Membrane</keyword>
<dbReference type="GO" id="GO:0004129">
    <property type="term" value="F:cytochrome-c oxidase activity"/>
    <property type="evidence" value="ECO:0007669"/>
    <property type="project" value="InterPro"/>
</dbReference>
<comment type="subcellular location">
    <subcellularLocation>
        <location evidence="6">Cell membrane</location>
        <topology evidence="6">Multi-pass membrane protein</topology>
    </subcellularLocation>
    <subcellularLocation>
        <location evidence="1">Membrane</location>
        <topology evidence="1">Multi-pass membrane protein</topology>
    </subcellularLocation>
</comment>
<dbReference type="PANTHER" id="PTHR11403">
    <property type="entry name" value="CYTOCHROME C OXIDASE SUBUNIT III"/>
    <property type="match status" value="1"/>
</dbReference>
<evidence type="ECO:0000256" key="4">
    <source>
        <dbReference type="ARBA" id="ARBA00022989"/>
    </source>
</evidence>
<evidence type="ECO:0000259" key="8">
    <source>
        <dbReference type="PROSITE" id="PS50253"/>
    </source>
</evidence>
<comment type="similarity">
    <text evidence="2 6">Belongs to the cytochrome c oxidase subunit 3 family.</text>
</comment>
<feature type="transmembrane region" description="Helical" evidence="7">
    <location>
        <begin position="193"/>
        <end position="213"/>
    </location>
</feature>
<proteinExistence type="inferred from homology"/>
<reference evidence="9 10" key="1">
    <citation type="submission" date="2019-09" db="EMBL/GenBank/DDBJ databases">
        <title>Genome sequence of Rhodovastum atsumiense, a diverse member of the Acetobacteraceae family of non-sulfur purple photosynthetic bacteria.</title>
        <authorList>
            <person name="Meyer T."/>
            <person name="Kyndt J."/>
        </authorList>
    </citation>
    <scope>NUCLEOTIDE SEQUENCE [LARGE SCALE GENOMIC DNA]</scope>
    <source>
        <strain evidence="9 10">DSM 21279</strain>
    </source>
</reference>
<sequence>MPERLGPHHQFQFESPAHQADTAIAGMWLFLATEALFFGGLFLAFIFCRHQHPAGFDLAARHTKLWIGAVNTALLLTSSAVMAAAPVLAGHGRGRQVRWICAVTAAFGIAFLALKGVEWKGDFDEHLWPGPDFALAREAGGGAALFFAFYFVATGLHGLHMLIGLGLLTWLGLRARAGALDGGHAVPAEVVGLYWSFVDMIWVVLFPLIYLLGRVGA</sequence>
<keyword evidence="4 7" id="KW-1133">Transmembrane helix</keyword>
<dbReference type="OrthoDB" id="9810850at2"/>
<evidence type="ECO:0000256" key="2">
    <source>
        <dbReference type="ARBA" id="ARBA00010581"/>
    </source>
</evidence>
<name>A0A5M6J0V3_9PROT</name>
<dbReference type="InterPro" id="IPR024791">
    <property type="entry name" value="Cyt_c/ubiquinol_Oxase_su3"/>
</dbReference>
<dbReference type="Gene3D" id="1.20.120.80">
    <property type="entry name" value="Cytochrome c oxidase, subunit III, four-helix bundle"/>
    <property type="match status" value="1"/>
</dbReference>
<accession>A0A5M6J0V3</accession>
<dbReference type="PANTHER" id="PTHR11403:SF6">
    <property type="entry name" value="NITRIC OXIDE REDUCTASE SUBUNIT E"/>
    <property type="match status" value="1"/>
</dbReference>
<dbReference type="GO" id="GO:0019646">
    <property type="term" value="P:aerobic electron transport chain"/>
    <property type="evidence" value="ECO:0007669"/>
    <property type="project" value="InterPro"/>
</dbReference>
<dbReference type="InterPro" id="IPR000298">
    <property type="entry name" value="Cyt_c_oxidase-like_su3"/>
</dbReference>
<dbReference type="InterPro" id="IPR013833">
    <property type="entry name" value="Cyt_c_oxidase_su3_a-hlx"/>
</dbReference>
<evidence type="ECO:0000256" key="3">
    <source>
        <dbReference type="ARBA" id="ARBA00022692"/>
    </source>
</evidence>
<feature type="domain" description="Heme-copper oxidase subunit III family profile" evidence="8">
    <location>
        <begin position="26"/>
        <end position="214"/>
    </location>
</feature>
<evidence type="ECO:0000256" key="6">
    <source>
        <dbReference type="RuleBase" id="RU003376"/>
    </source>
</evidence>
<feature type="transmembrane region" description="Helical" evidence="7">
    <location>
        <begin position="147"/>
        <end position="173"/>
    </location>
</feature>
<evidence type="ECO:0000256" key="1">
    <source>
        <dbReference type="ARBA" id="ARBA00004141"/>
    </source>
</evidence>
<evidence type="ECO:0000256" key="5">
    <source>
        <dbReference type="ARBA" id="ARBA00023136"/>
    </source>
</evidence>
<keyword evidence="10" id="KW-1185">Reference proteome</keyword>
<dbReference type="InterPro" id="IPR035973">
    <property type="entry name" value="Cyt_c_oxidase_su3-like_sf"/>
</dbReference>
<evidence type="ECO:0000313" key="9">
    <source>
        <dbReference type="EMBL" id="KAA5613248.1"/>
    </source>
</evidence>
<dbReference type="GO" id="GO:0005886">
    <property type="term" value="C:plasma membrane"/>
    <property type="evidence" value="ECO:0007669"/>
    <property type="project" value="UniProtKB-SubCell"/>
</dbReference>
<dbReference type="SUPFAM" id="SSF81452">
    <property type="entry name" value="Cytochrome c oxidase subunit III-like"/>
    <property type="match status" value="1"/>
</dbReference>
<dbReference type="AlphaFoldDB" id="A0A5M6J0V3"/>
<evidence type="ECO:0000256" key="7">
    <source>
        <dbReference type="SAM" id="Phobius"/>
    </source>
</evidence>
<evidence type="ECO:0000313" key="10">
    <source>
        <dbReference type="Proteomes" id="UP000325255"/>
    </source>
</evidence>
<keyword evidence="3 6" id="KW-0812">Transmembrane</keyword>
<feature type="transmembrane region" description="Helical" evidence="7">
    <location>
        <begin position="65"/>
        <end position="85"/>
    </location>
</feature>
<dbReference type="EMBL" id="VWPK01000007">
    <property type="protein sequence ID" value="KAA5613248.1"/>
    <property type="molecule type" value="Genomic_DNA"/>
</dbReference>
<dbReference type="Pfam" id="PF00510">
    <property type="entry name" value="COX3"/>
    <property type="match status" value="1"/>
</dbReference>
<feature type="transmembrane region" description="Helical" evidence="7">
    <location>
        <begin position="97"/>
        <end position="114"/>
    </location>
</feature>